<evidence type="ECO:0008006" key="3">
    <source>
        <dbReference type="Google" id="ProtNLM"/>
    </source>
</evidence>
<organism evidence="1 2">
    <name type="scientific">Macrosiphum euphorbiae</name>
    <name type="common">potato aphid</name>
    <dbReference type="NCBI Taxonomy" id="13131"/>
    <lineage>
        <taxon>Eukaryota</taxon>
        <taxon>Metazoa</taxon>
        <taxon>Ecdysozoa</taxon>
        <taxon>Arthropoda</taxon>
        <taxon>Hexapoda</taxon>
        <taxon>Insecta</taxon>
        <taxon>Pterygota</taxon>
        <taxon>Neoptera</taxon>
        <taxon>Paraneoptera</taxon>
        <taxon>Hemiptera</taxon>
        <taxon>Sternorrhyncha</taxon>
        <taxon>Aphidomorpha</taxon>
        <taxon>Aphidoidea</taxon>
        <taxon>Aphididae</taxon>
        <taxon>Macrosiphini</taxon>
        <taxon>Macrosiphum</taxon>
    </lineage>
</organism>
<accession>A0AAV0WUJ5</accession>
<dbReference type="AlphaFoldDB" id="A0AAV0WUJ5"/>
<evidence type="ECO:0000313" key="1">
    <source>
        <dbReference type="EMBL" id="CAI6359274.1"/>
    </source>
</evidence>
<name>A0AAV0WUJ5_9HEMI</name>
<keyword evidence="2" id="KW-1185">Reference proteome</keyword>
<gene>
    <name evidence="1" type="ORF">MEUPH1_LOCUS14702</name>
</gene>
<evidence type="ECO:0000313" key="2">
    <source>
        <dbReference type="Proteomes" id="UP001160148"/>
    </source>
</evidence>
<proteinExistence type="predicted"/>
<dbReference type="EMBL" id="CARXXK010000002">
    <property type="protein sequence ID" value="CAI6359274.1"/>
    <property type="molecule type" value="Genomic_DNA"/>
</dbReference>
<reference evidence="1 2" key="1">
    <citation type="submission" date="2023-01" db="EMBL/GenBank/DDBJ databases">
        <authorList>
            <person name="Whitehead M."/>
        </authorList>
    </citation>
    <scope>NUCLEOTIDE SEQUENCE [LARGE SCALE GENOMIC DNA]</scope>
</reference>
<protein>
    <recommendedName>
        <fullName evidence="3">KRAB-A domain-containing 2-like</fullName>
    </recommendedName>
</protein>
<dbReference type="Proteomes" id="UP001160148">
    <property type="component" value="Unassembled WGS sequence"/>
</dbReference>
<comment type="caution">
    <text evidence="1">The sequence shown here is derived from an EMBL/GenBank/DDBJ whole genome shotgun (WGS) entry which is preliminary data.</text>
</comment>
<sequence>MNSRCQIDLIDMQAQPDGDYKFILLPANMIAKLKTEEEIQVALESMQFLSSDNENNEVTTEVQKEGDEEQIIAKQTKTRQSSINQNRKDSFSNLKIQVKKITEMSEKRFCPGNIGVKIPDVDRAGSDLRCVLLSMKDNFYEIGTTEGKLQQLYSRNQFTICKEKFVQIEDVPANSISLREAVRSFSNLGGQGYDPCTHGCKTNKCKCRKGDILCNSKCHASKSCAK</sequence>